<keyword evidence="3" id="KW-1185">Reference proteome</keyword>
<reference evidence="2" key="1">
    <citation type="submission" date="2023-03" db="EMBL/GenBank/DDBJ databases">
        <title>Massive genome expansion in bonnet fungi (Mycena s.s.) driven by repeated elements and novel gene families across ecological guilds.</title>
        <authorList>
            <consortium name="Lawrence Berkeley National Laboratory"/>
            <person name="Harder C.B."/>
            <person name="Miyauchi S."/>
            <person name="Viragh M."/>
            <person name="Kuo A."/>
            <person name="Thoen E."/>
            <person name="Andreopoulos B."/>
            <person name="Lu D."/>
            <person name="Skrede I."/>
            <person name="Drula E."/>
            <person name="Henrissat B."/>
            <person name="Morin E."/>
            <person name="Kohler A."/>
            <person name="Barry K."/>
            <person name="LaButti K."/>
            <person name="Morin E."/>
            <person name="Salamov A."/>
            <person name="Lipzen A."/>
            <person name="Mereny Z."/>
            <person name="Hegedus B."/>
            <person name="Baldrian P."/>
            <person name="Stursova M."/>
            <person name="Weitz H."/>
            <person name="Taylor A."/>
            <person name="Grigoriev I.V."/>
            <person name="Nagy L.G."/>
            <person name="Martin F."/>
            <person name="Kauserud H."/>
        </authorList>
    </citation>
    <scope>NUCLEOTIDE SEQUENCE</scope>
    <source>
        <strain evidence="2">CBHHK188m</strain>
    </source>
</reference>
<feature type="chain" id="PRO_5042100450" evidence="1">
    <location>
        <begin position="18"/>
        <end position="256"/>
    </location>
</feature>
<organism evidence="2 3">
    <name type="scientific">Mycena maculata</name>
    <dbReference type="NCBI Taxonomy" id="230809"/>
    <lineage>
        <taxon>Eukaryota</taxon>
        <taxon>Fungi</taxon>
        <taxon>Dikarya</taxon>
        <taxon>Basidiomycota</taxon>
        <taxon>Agaricomycotina</taxon>
        <taxon>Agaricomycetes</taxon>
        <taxon>Agaricomycetidae</taxon>
        <taxon>Agaricales</taxon>
        <taxon>Marasmiineae</taxon>
        <taxon>Mycenaceae</taxon>
        <taxon>Mycena</taxon>
    </lineage>
</organism>
<accession>A0AAD7MJN5</accession>
<sequence length="256" mass="27729">MISGLLLLGGSLRMVMAAKQLSVNWRETTFVLLHCSVRLAHKKILCGHLLAMTWAGANSKVVLYPSTSFDSHWAPLDSMALARAAHFPTPTIIEPITLHQVEYPALPGFRTPLMSVHDCLLHWGSYVVSTHTASIASIPADILESRRPALHRFRLTLRVPPSTSAPPTWERISCAGSINCVLIDSLTYAGYGMTFSSLPRRPVPQLVCRPATGEGTVDGTWTVPVKGGNPGCACLSLETGALTVCSARGADVYYYE</sequence>
<evidence type="ECO:0000313" key="2">
    <source>
        <dbReference type="EMBL" id="KAJ7719435.1"/>
    </source>
</evidence>
<gene>
    <name evidence="2" type="ORF">DFH07DRAFT_314259</name>
</gene>
<evidence type="ECO:0000313" key="3">
    <source>
        <dbReference type="Proteomes" id="UP001215280"/>
    </source>
</evidence>
<keyword evidence="1" id="KW-0732">Signal</keyword>
<feature type="signal peptide" evidence="1">
    <location>
        <begin position="1"/>
        <end position="17"/>
    </location>
</feature>
<dbReference type="Proteomes" id="UP001215280">
    <property type="component" value="Unassembled WGS sequence"/>
</dbReference>
<comment type="caution">
    <text evidence="2">The sequence shown here is derived from an EMBL/GenBank/DDBJ whole genome shotgun (WGS) entry which is preliminary data.</text>
</comment>
<evidence type="ECO:0000256" key="1">
    <source>
        <dbReference type="SAM" id="SignalP"/>
    </source>
</evidence>
<dbReference type="AlphaFoldDB" id="A0AAD7MJN5"/>
<protein>
    <submittedName>
        <fullName evidence="2">Uncharacterized protein</fullName>
    </submittedName>
</protein>
<dbReference type="EMBL" id="JARJLG010000292">
    <property type="protein sequence ID" value="KAJ7719435.1"/>
    <property type="molecule type" value="Genomic_DNA"/>
</dbReference>
<name>A0AAD7MJN5_9AGAR</name>
<proteinExistence type="predicted"/>